<organism evidence="2 3">
    <name type="scientific">Canavalia gladiata</name>
    <name type="common">Sword bean</name>
    <name type="synonym">Dolichos gladiatus</name>
    <dbReference type="NCBI Taxonomy" id="3824"/>
    <lineage>
        <taxon>Eukaryota</taxon>
        <taxon>Viridiplantae</taxon>
        <taxon>Streptophyta</taxon>
        <taxon>Embryophyta</taxon>
        <taxon>Tracheophyta</taxon>
        <taxon>Spermatophyta</taxon>
        <taxon>Magnoliopsida</taxon>
        <taxon>eudicotyledons</taxon>
        <taxon>Gunneridae</taxon>
        <taxon>Pentapetalae</taxon>
        <taxon>rosids</taxon>
        <taxon>fabids</taxon>
        <taxon>Fabales</taxon>
        <taxon>Fabaceae</taxon>
        <taxon>Papilionoideae</taxon>
        <taxon>50 kb inversion clade</taxon>
        <taxon>NPAAA clade</taxon>
        <taxon>indigoferoid/millettioid clade</taxon>
        <taxon>Phaseoleae</taxon>
        <taxon>Canavalia</taxon>
    </lineage>
</organism>
<feature type="compositionally biased region" description="Basic and acidic residues" evidence="1">
    <location>
        <begin position="9"/>
        <end position="22"/>
    </location>
</feature>
<name>A0AAN9R568_CANGL</name>
<dbReference type="EMBL" id="JAYMYQ010000001">
    <property type="protein sequence ID" value="KAK7359406.1"/>
    <property type="molecule type" value="Genomic_DNA"/>
</dbReference>
<reference evidence="2 3" key="1">
    <citation type="submission" date="2024-01" db="EMBL/GenBank/DDBJ databases">
        <title>The genomes of 5 underutilized Papilionoideae crops provide insights into root nodulation and disease resistanc.</title>
        <authorList>
            <person name="Jiang F."/>
        </authorList>
    </citation>
    <scope>NUCLEOTIDE SEQUENCE [LARGE SCALE GENOMIC DNA]</scope>
    <source>
        <strain evidence="2">LVBAO_FW01</strain>
        <tissue evidence="2">Leaves</tissue>
    </source>
</reference>
<feature type="region of interest" description="Disordered" evidence="1">
    <location>
        <begin position="1"/>
        <end position="42"/>
    </location>
</feature>
<evidence type="ECO:0000313" key="2">
    <source>
        <dbReference type="EMBL" id="KAK7359406.1"/>
    </source>
</evidence>
<feature type="compositionally biased region" description="Basic residues" evidence="1">
    <location>
        <begin position="23"/>
        <end position="39"/>
    </location>
</feature>
<comment type="caution">
    <text evidence="2">The sequence shown here is derived from an EMBL/GenBank/DDBJ whole genome shotgun (WGS) entry which is preliminary data.</text>
</comment>
<accession>A0AAN9R568</accession>
<protein>
    <submittedName>
        <fullName evidence="2">Uncharacterized protein</fullName>
    </submittedName>
</protein>
<proteinExistence type="predicted"/>
<keyword evidence="3" id="KW-1185">Reference proteome</keyword>
<evidence type="ECO:0000313" key="3">
    <source>
        <dbReference type="Proteomes" id="UP001367508"/>
    </source>
</evidence>
<dbReference type="Proteomes" id="UP001367508">
    <property type="component" value="Unassembled WGS sequence"/>
</dbReference>
<evidence type="ECO:0000256" key="1">
    <source>
        <dbReference type="SAM" id="MobiDB-lite"/>
    </source>
</evidence>
<gene>
    <name evidence="2" type="ORF">VNO77_01365</name>
</gene>
<dbReference type="AlphaFoldDB" id="A0AAN9R568"/>
<sequence>MRLRRGRERKRERPFVENNKGKEPKRKRRVQTNNRKKKNNGAVGYSFFSIQQLHIFQPIMRPRLVV</sequence>